<feature type="domain" description="Phosphatidylglycerol lysyltransferase C-terminal" evidence="7">
    <location>
        <begin position="229"/>
        <end position="523"/>
    </location>
</feature>
<evidence type="ECO:0000259" key="7">
    <source>
        <dbReference type="Pfam" id="PF09924"/>
    </source>
</evidence>
<keyword evidence="9" id="KW-1185">Reference proteome</keyword>
<feature type="transmembrane region" description="Helical" evidence="6">
    <location>
        <begin position="76"/>
        <end position="94"/>
    </location>
</feature>
<sequence length="565" mass="63618">MTAVEKFLTYLVAVGVAGAGLFNILYSWLSHHPGRYLVVQEYLPLGVIRSTWLLSIFTGLTLLFLGWGLAKRKRRAWFFALVALALAAGAHLTKGLDYDAAFVNLALLVVLLLLRHSYTVASDPASLGRSLLVSGTLFLTLYVYGLFGFYLLDRHFGARFDLTASAREAGRVLFTGSYPSRFPRTHRGRWFLDSLWFGEILALGYGTGLVFQPVLYRRRVRPEEVRRAREILNRWGRSTLAFLLLLPDKSYFFSSSGHSVIGYTVVGNIAVALGDPVGPPAEAQEVIEEFRDFCHRHDWYPAFFQVTEEFLPYYAQVGFEKLKIGEEAIIDLATFSLEGGAMKAVRQAVRRAERQGCRVEFHQPPLDEALLKRLKVISDAWLKSQHGTEKRFALGWFDYHYLRNCPVATVVGAAGKEIAFANIVPVYQGRVGTIDLMRRLPEAPNGTMELLFVALAEYFRERGMQGFSLGLAPLAGLGGPGAPLSEKTAHLLYEHFNVFYSFKGLRQFKEKFHPYWEPRYLIYPAPWLLPKAALAVVRANSGGSLRGYWQALKLARRQEKKASKA</sequence>
<dbReference type="GO" id="GO:0055091">
    <property type="term" value="P:phospholipid homeostasis"/>
    <property type="evidence" value="ECO:0007669"/>
    <property type="project" value="TreeGrafter"/>
</dbReference>
<feature type="transmembrane region" description="Helical" evidence="6">
    <location>
        <begin position="49"/>
        <end position="69"/>
    </location>
</feature>
<feature type="transmembrane region" description="Helical" evidence="6">
    <location>
        <begin position="130"/>
        <end position="152"/>
    </location>
</feature>
<dbReference type="GO" id="GO:0005886">
    <property type="term" value="C:plasma membrane"/>
    <property type="evidence" value="ECO:0007669"/>
    <property type="project" value="UniProtKB-SubCell"/>
</dbReference>
<dbReference type="GO" id="GO:0016755">
    <property type="term" value="F:aminoacyltransferase activity"/>
    <property type="evidence" value="ECO:0007669"/>
    <property type="project" value="TreeGrafter"/>
</dbReference>
<accession>A0A3N5BP71</accession>
<feature type="transmembrane region" description="Helical" evidence="6">
    <location>
        <begin position="100"/>
        <end position="118"/>
    </location>
</feature>
<dbReference type="Pfam" id="PF09924">
    <property type="entry name" value="LPG_synthase_C"/>
    <property type="match status" value="1"/>
</dbReference>
<protein>
    <submittedName>
        <fullName evidence="8">Phosphatidylglycerol lysyltransferase</fullName>
    </submittedName>
</protein>
<keyword evidence="4 6" id="KW-1133">Transmembrane helix</keyword>
<dbReference type="AlphaFoldDB" id="A0A3N5BP71"/>
<dbReference type="InterPro" id="IPR051211">
    <property type="entry name" value="PG_lysyltransferase"/>
</dbReference>
<dbReference type="InterPro" id="IPR024320">
    <property type="entry name" value="LPG_synthase_C"/>
</dbReference>
<name>A0A3N5BP71_9THEO</name>
<comment type="caution">
    <text evidence="8">The sequence shown here is derived from an EMBL/GenBank/DDBJ whole genome shotgun (WGS) entry which is preliminary data.</text>
</comment>
<gene>
    <name evidence="8" type="ORF">EDD75_0232</name>
</gene>
<dbReference type="EMBL" id="RKRE01000001">
    <property type="protein sequence ID" value="RPF49422.1"/>
    <property type="molecule type" value="Genomic_DNA"/>
</dbReference>
<keyword evidence="8" id="KW-0808">Transferase</keyword>
<dbReference type="Proteomes" id="UP000282654">
    <property type="component" value="Unassembled WGS sequence"/>
</dbReference>
<evidence type="ECO:0000256" key="4">
    <source>
        <dbReference type="ARBA" id="ARBA00022989"/>
    </source>
</evidence>
<evidence type="ECO:0000256" key="1">
    <source>
        <dbReference type="ARBA" id="ARBA00004651"/>
    </source>
</evidence>
<keyword evidence="3 6" id="KW-0812">Transmembrane</keyword>
<keyword evidence="5 6" id="KW-0472">Membrane</keyword>
<evidence type="ECO:0000256" key="6">
    <source>
        <dbReference type="SAM" id="Phobius"/>
    </source>
</evidence>
<dbReference type="PANTHER" id="PTHR34697:SF2">
    <property type="entry name" value="PHOSPHATIDYLGLYCEROL LYSYLTRANSFERASE"/>
    <property type="match status" value="1"/>
</dbReference>
<dbReference type="PANTHER" id="PTHR34697">
    <property type="entry name" value="PHOSPHATIDYLGLYCEROL LYSYLTRANSFERASE"/>
    <property type="match status" value="1"/>
</dbReference>
<evidence type="ECO:0000256" key="5">
    <source>
        <dbReference type="ARBA" id="ARBA00023136"/>
    </source>
</evidence>
<proteinExistence type="predicted"/>
<comment type="subcellular location">
    <subcellularLocation>
        <location evidence="1">Cell membrane</location>
        <topology evidence="1">Multi-pass membrane protein</topology>
    </subcellularLocation>
</comment>
<feature type="transmembrane region" description="Helical" evidence="6">
    <location>
        <begin position="7"/>
        <end position="29"/>
    </location>
</feature>
<evidence type="ECO:0000313" key="9">
    <source>
        <dbReference type="Proteomes" id="UP000282654"/>
    </source>
</evidence>
<organism evidence="8 9">
    <name type="scientific">Thermodesulfitimonas autotrophica</name>
    <dbReference type="NCBI Taxonomy" id="1894989"/>
    <lineage>
        <taxon>Bacteria</taxon>
        <taxon>Bacillati</taxon>
        <taxon>Bacillota</taxon>
        <taxon>Clostridia</taxon>
        <taxon>Thermoanaerobacterales</taxon>
        <taxon>Thermoanaerobacteraceae</taxon>
        <taxon>Thermodesulfitimonas</taxon>
    </lineage>
</organism>
<evidence type="ECO:0000256" key="3">
    <source>
        <dbReference type="ARBA" id="ARBA00022692"/>
    </source>
</evidence>
<evidence type="ECO:0000313" key="8">
    <source>
        <dbReference type="EMBL" id="RPF49422.1"/>
    </source>
</evidence>
<dbReference type="InterPro" id="IPR016181">
    <property type="entry name" value="Acyl_CoA_acyltransferase"/>
</dbReference>
<dbReference type="SUPFAM" id="SSF55729">
    <property type="entry name" value="Acyl-CoA N-acyltransferases (Nat)"/>
    <property type="match status" value="1"/>
</dbReference>
<reference evidence="8 9" key="1">
    <citation type="submission" date="2018-11" db="EMBL/GenBank/DDBJ databases">
        <title>Genomic Encyclopedia of Type Strains, Phase IV (KMG-IV): sequencing the most valuable type-strain genomes for metagenomic binning, comparative biology and taxonomic classification.</title>
        <authorList>
            <person name="Goeker M."/>
        </authorList>
    </citation>
    <scope>NUCLEOTIDE SEQUENCE [LARGE SCALE GENOMIC DNA]</scope>
    <source>
        <strain evidence="8 9">DSM 102936</strain>
    </source>
</reference>
<evidence type="ECO:0000256" key="2">
    <source>
        <dbReference type="ARBA" id="ARBA00022475"/>
    </source>
</evidence>
<keyword evidence="2" id="KW-1003">Cell membrane</keyword>